<dbReference type="SUPFAM" id="SSF49599">
    <property type="entry name" value="TRAF domain-like"/>
    <property type="match status" value="1"/>
</dbReference>
<keyword evidence="3" id="KW-0862">Zinc</keyword>
<dbReference type="PANTHER" id="PTHR46632:SF9">
    <property type="entry name" value="RING-TYPE E3 UBIQUITIN TRANSFERASE"/>
    <property type="match status" value="1"/>
</dbReference>
<dbReference type="GO" id="GO:0008270">
    <property type="term" value="F:zinc ion binding"/>
    <property type="evidence" value="ECO:0007669"/>
    <property type="project" value="UniProtKB-KW"/>
</dbReference>
<evidence type="ECO:0000256" key="6">
    <source>
        <dbReference type="SAM" id="MobiDB-lite"/>
    </source>
</evidence>
<keyword evidence="1" id="KW-0479">Metal-binding</keyword>
<dbReference type="AlphaFoldDB" id="A0A8T0SGC8"/>
<dbReference type="InterPro" id="IPR013083">
    <property type="entry name" value="Znf_RING/FYVE/PHD"/>
</dbReference>
<feature type="domain" description="SIAH-type" evidence="7">
    <location>
        <begin position="132"/>
        <end position="188"/>
    </location>
</feature>
<feature type="region of interest" description="Disordered" evidence="6">
    <location>
        <begin position="310"/>
        <end position="331"/>
    </location>
</feature>
<dbReference type="PROSITE" id="PS51081">
    <property type="entry name" value="ZF_SIAH"/>
    <property type="match status" value="1"/>
</dbReference>
<evidence type="ECO:0000313" key="8">
    <source>
        <dbReference type="EMBL" id="KAG2595973.1"/>
    </source>
</evidence>
<evidence type="ECO:0000313" key="9">
    <source>
        <dbReference type="Proteomes" id="UP000823388"/>
    </source>
</evidence>
<dbReference type="InterPro" id="IPR013010">
    <property type="entry name" value="Znf_SIAH"/>
</dbReference>
<feature type="region of interest" description="Disordered" evidence="6">
    <location>
        <begin position="1"/>
        <end position="31"/>
    </location>
</feature>
<sequence>MAKQHKRASLVDYGEHAQSSKKPRGQASPTAVVKCELPGGGRRGEELEEEVGQGGGAGAAVAMEVMEEPQLNLRMGLVLFHCRACLLPLKSPTFKCEAGHVVCGSCRVSHDQACGGAATYAACAEVDAFVRDAKLPCPFQEHGCASDVVYYQASDHERACPWAPCYCPGGDAFTSPPRLLEHFRAAHPCWPVTDVSYGKPYRIPAPRPPQGLHVLVGQEDRCVFLVSSSALGPVTRLSVVCLRANGDAAAGAAQFKCKLWVEDARGNATMANFWVESSNLAGGDAAVEQGLFLAVMLELVQVRIDKHDRAAANSTPTPAARSSDAQLVATA</sequence>
<protein>
    <recommendedName>
        <fullName evidence="7">SIAH-type domain-containing protein</fullName>
    </recommendedName>
</protein>
<dbReference type="PANTHER" id="PTHR46632">
    <property type="entry name" value="E3 UBIQUITIN-PROTEIN LIGASE SINA-LIKE 4"/>
    <property type="match status" value="1"/>
</dbReference>
<keyword evidence="2 5" id="KW-0863">Zinc-finger</keyword>
<dbReference type="EMBL" id="CM029045">
    <property type="protein sequence ID" value="KAG2595973.1"/>
    <property type="molecule type" value="Genomic_DNA"/>
</dbReference>
<comment type="function">
    <text evidence="4">E3 ubiquitin-protein ligase that mediates ubiquitination and subsequent proteasomal degradation of target proteins. E3 ubiquitin ligases accept ubiquitin from an E2 ubiquitin-conjugating enzyme in the form of a thioester and then directly transfers the ubiquitin to targeted substrates. It probably triggers the ubiquitin-mediated degradation of different substrates.</text>
</comment>
<accession>A0A8T0SGC8</accession>
<dbReference type="InterPro" id="IPR044286">
    <property type="entry name" value="SINL_plant"/>
</dbReference>
<evidence type="ECO:0000256" key="5">
    <source>
        <dbReference type="PROSITE-ProRule" id="PRU00455"/>
    </source>
</evidence>
<evidence type="ECO:0000256" key="3">
    <source>
        <dbReference type="ARBA" id="ARBA00022833"/>
    </source>
</evidence>
<keyword evidence="9" id="KW-1185">Reference proteome</keyword>
<gene>
    <name evidence="8" type="ORF">PVAP13_5KG121300</name>
</gene>
<dbReference type="Proteomes" id="UP000823388">
    <property type="component" value="Chromosome 5K"/>
</dbReference>
<evidence type="ECO:0000259" key="7">
    <source>
        <dbReference type="PROSITE" id="PS51081"/>
    </source>
</evidence>
<evidence type="ECO:0000256" key="4">
    <source>
        <dbReference type="ARBA" id="ARBA00024004"/>
    </source>
</evidence>
<reference evidence="8" key="1">
    <citation type="submission" date="2020-05" db="EMBL/GenBank/DDBJ databases">
        <title>WGS assembly of Panicum virgatum.</title>
        <authorList>
            <person name="Lovell J.T."/>
            <person name="Jenkins J."/>
            <person name="Shu S."/>
            <person name="Juenger T.E."/>
            <person name="Schmutz J."/>
        </authorList>
    </citation>
    <scope>NUCLEOTIDE SEQUENCE</scope>
    <source>
        <strain evidence="8">AP13</strain>
    </source>
</reference>
<dbReference type="Gene3D" id="3.30.40.10">
    <property type="entry name" value="Zinc/RING finger domain, C3HC4 (zinc finger)"/>
    <property type="match status" value="1"/>
</dbReference>
<comment type="caution">
    <text evidence="8">The sequence shown here is derived from an EMBL/GenBank/DDBJ whole genome shotgun (WGS) entry which is preliminary data.</text>
</comment>
<organism evidence="8 9">
    <name type="scientific">Panicum virgatum</name>
    <name type="common">Blackwell switchgrass</name>
    <dbReference type="NCBI Taxonomy" id="38727"/>
    <lineage>
        <taxon>Eukaryota</taxon>
        <taxon>Viridiplantae</taxon>
        <taxon>Streptophyta</taxon>
        <taxon>Embryophyta</taxon>
        <taxon>Tracheophyta</taxon>
        <taxon>Spermatophyta</taxon>
        <taxon>Magnoliopsida</taxon>
        <taxon>Liliopsida</taxon>
        <taxon>Poales</taxon>
        <taxon>Poaceae</taxon>
        <taxon>PACMAD clade</taxon>
        <taxon>Panicoideae</taxon>
        <taxon>Panicodae</taxon>
        <taxon>Paniceae</taxon>
        <taxon>Panicinae</taxon>
        <taxon>Panicum</taxon>
        <taxon>Panicum sect. Hiantes</taxon>
    </lineage>
</organism>
<name>A0A8T0SGC8_PANVG</name>
<evidence type="ECO:0000256" key="1">
    <source>
        <dbReference type="ARBA" id="ARBA00022723"/>
    </source>
</evidence>
<proteinExistence type="predicted"/>
<evidence type="ECO:0000256" key="2">
    <source>
        <dbReference type="ARBA" id="ARBA00022771"/>
    </source>
</evidence>